<feature type="domain" description="Cupin type-2" evidence="1">
    <location>
        <begin position="39"/>
        <end position="121"/>
    </location>
</feature>
<sequence length="137" mass="15296">MTVFSFPGLIKDFQDWSAKRPGYSACPLDHRNPDLASSLYKIEPGQANYPHYHHEGGDIFLIVAGEGELLTCDMVPPADTIAMDALTRRPVQTGAYFHVDAQCLHWIRNLSGDQPLYYLNIAPLSHEGDRVDVTIVI</sequence>
<name>A0ABT6EZL1_9SYNE</name>
<keyword evidence="3" id="KW-1185">Reference proteome</keyword>
<protein>
    <submittedName>
        <fullName evidence="2">Cupin domain-containing protein</fullName>
    </submittedName>
</protein>
<comment type="caution">
    <text evidence="2">The sequence shown here is derived from an EMBL/GenBank/DDBJ whole genome shotgun (WGS) entry which is preliminary data.</text>
</comment>
<accession>A0ABT6EZL1</accession>
<proteinExistence type="predicted"/>
<dbReference type="InterPro" id="IPR011051">
    <property type="entry name" value="RmlC_Cupin_sf"/>
</dbReference>
<reference evidence="2" key="2">
    <citation type="submission" date="2022-01" db="EMBL/GenBank/DDBJ databases">
        <authorList>
            <person name="Zivanovic Y."/>
            <person name="Moreira D."/>
            <person name="Lopez-Garcia P."/>
        </authorList>
    </citation>
    <scope>NUCLEOTIDE SEQUENCE</scope>
    <source>
        <strain evidence="2">G9</strain>
    </source>
</reference>
<dbReference type="CDD" id="cd02208">
    <property type="entry name" value="cupin_RmlC-like"/>
    <property type="match status" value="1"/>
</dbReference>
<gene>
    <name evidence="2" type="ORF">L3556_08775</name>
</gene>
<evidence type="ECO:0000313" key="3">
    <source>
        <dbReference type="Proteomes" id="UP001154265"/>
    </source>
</evidence>
<evidence type="ECO:0000313" key="2">
    <source>
        <dbReference type="EMBL" id="MDG2991017.1"/>
    </source>
</evidence>
<dbReference type="SUPFAM" id="SSF51182">
    <property type="entry name" value="RmlC-like cupins"/>
    <property type="match status" value="1"/>
</dbReference>
<dbReference type="Proteomes" id="UP001154265">
    <property type="component" value="Unassembled WGS sequence"/>
</dbReference>
<dbReference type="Gene3D" id="2.60.120.10">
    <property type="entry name" value="Jelly Rolls"/>
    <property type="match status" value="1"/>
</dbReference>
<dbReference type="EMBL" id="JAKKUT010000002">
    <property type="protein sequence ID" value="MDG2991017.1"/>
    <property type="molecule type" value="Genomic_DNA"/>
</dbReference>
<organism evidence="2 3">
    <name type="scientific">Candidatus Synechococcus calcipolaris G9</name>
    <dbReference type="NCBI Taxonomy" id="1497997"/>
    <lineage>
        <taxon>Bacteria</taxon>
        <taxon>Bacillati</taxon>
        <taxon>Cyanobacteriota</taxon>
        <taxon>Cyanophyceae</taxon>
        <taxon>Synechococcales</taxon>
        <taxon>Synechococcaceae</taxon>
        <taxon>Synechococcus</taxon>
    </lineage>
</organism>
<dbReference type="InterPro" id="IPR014710">
    <property type="entry name" value="RmlC-like_jellyroll"/>
</dbReference>
<dbReference type="Pfam" id="PF07883">
    <property type="entry name" value="Cupin_2"/>
    <property type="match status" value="1"/>
</dbReference>
<dbReference type="RefSeq" id="WP_277866900.1">
    <property type="nucleotide sequence ID" value="NZ_JAKKUT010000002.1"/>
</dbReference>
<dbReference type="InterPro" id="IPR013096">
    <property type="entry name" value="Cupin_2"/>
</dbReference>
<evidence type="ECO:0000259" key="1">
    <source>
        <dbReference type="Pfam" id="PF07883"/>
    </source>
</evidence>
<reference evidence="2" key="1">
    <citation type="journal article" date="2022" name="Genome Biol. Evol.">
        <title>A New Gene Family Diagnostic for Intracellular Biomineralization of Amorphous Ca Carbonates by Cyanobacteria.</title>
        <authorList>
            <person name="Benzerara K."/>
            <person name="Duprat E."/>
            <person name="Bitard-Feildel T."/>
            <person name="Caumes G."/>
            <person name="Cassier-Chauvat C."/>
            <person name="Chauvat F."/>
            <person name="Dezi M."/>
            <person name="Diop S.I."/>
            <person name="Gaschignard G."/>
            <person name="Gorgen S."/>
            <person name="Gugger M."/>
            <person name="Lopez-Garcia P."/>
            <person name="Millet M."/>
            <person name="Skouri-Panet F."/>
            <person name="Moreira D."/>
            <person name="Callebaut I."/>
        </authorList>
    </citation>
    <scope>NUCLEOTIDE SEQUENCE</scope>
    <source>
        <strain evidence="2">G9</strain>
    </source>
</reference>